<proteinExistence type="predicted"/>
<evidence type="ECO:0000313" key="1">
    <source>
        <dbReference type="EMBL" id="JAH88433.1"/>
    </source>
</evidence>
<sequence>MSLHCFLREQRHKKREKVFCERRNCLMWRTDAVLCVCVCVCVCIYRHTHTHTSFPLSIYYVSI</sequence>
<organism evidence="1">
    <name type="scientific">Anguilla anguilla</name>
    <name type="common">European freshwater eel</name>
    <name type="synonym">Muraena anguilla</name>
    <dbReference type="NCBI Taxonomy" id="7936"/>
    <lineage>
        <taxon>Eukaryota</taxon>
        <taxon>Metazoa</taxon>
        <taxon>Chordata</taxon>
        <taxon>Craniata</taxon>
        <taxon>Vertebrata</taxon>
        <taxon>Euteleostomi</taxon>
        <taxon>Actinopterygii</taxon>
        <taxon>Neopterygii</taxon>
        <taxon>Teleostei</taxon>
        <taxon>Anguilliformes</taxon>
        <taxon>Anguillidae</taxon>
        <taxon>Anguilla</taxon>
    </lineage>
</organism>
<accession>A0A0E9WG18</accession>
<dbReference type="AlphaFoldDB" id="A0A0E9WG18"/>
<reference evidence="1" key="2">
    <citation type="journal article" date="2015" name="Fish Shellfish Immunol.">
        <title>Early steps in the European eel (Anguilla anguilla)-Vibrio vulnificus interaction in the gills: Role of the RtxA13 toxin.</title>
        <authorList>
            <person name="Callol A."/>
            <person name="Pajuelo D."/>
            <person name="Ebbesson L."/>
            <person name="Teles M."/>
            <person name="MacKenzie S."/>
            <person name="Amaro C."/>
        </authorList>
    </citation>
    <scope>NUCLEOTIDE SEQUENCE</scope>
</reference>
<dbReference type="EMBL" id="GBXM01020144">
    <property type="protein sequence ID" value="JAH88433.1"/>
    <property type="molecule type" value="Transcribed_RNA"/>
</dbReference>
<name>A0A0E9WG18_ANGAN</name>
<reference evidence="1" key="1">
    <citation type="submission" date="2014-11" db="EMBL/GenBank/DDBJ databases">
        <authorList>
            <person name="Amaro Gonzalez C."/>
        </authorList>
    </citation>
    <scope>NUCLEOTIDE SEQUENCE</scope>
</reference>
<protein>
    <submittedName>
        <fullName evidence="1">Uncharacterized protein</fullName>
    </submittedName>
</protein>